<dbReference type="InParanoid" id="A0A5E4F9M0"/>
<evidence type="ECO:0000313" key="5">
    <source>
        <dbReference type="Proteomes" id="UP000327085"/>
    </source>
</evidence>
<reference evidence="5" key="1">
    <citation type="journal article" date="2020" name="Plant J.">
        <title>Transposons played a major role in the diversification between the closely related almond and peach genomes: results from the almond genome sequence.</title>
        <authorList>
            <person name="Alioto T."/>
            <person name="Alexiou K.G."/>
            <person name="Bardil A."/>
            <person name="Barteri F."/>
            <person name="Castanera R."/>
            <person name="Cruz F."/>
            <person name="Dhingra A."/>
            <person name="Duval H."/>
            <person name="Fernandez I Marti A."/>
            <person name="Frias L."/>
            <person name="Galan B."/>
            <person name="Garcia J.L."/>
            <person name="Howad W."/>
            <person name="Gomez-Garrido J."/>
            <person name="Gut M."/>
            <person name="Julca I."/>
            <person name="Morata J."/>
            <person name="Puigdomenech P."/>
            <person name="Ribeca P."/>
            <person name="Rubio Cabetas M.J."/>
            <person name="Vlasova A."/>
            <person name="Wirthensohn M."/>
            <person name="Garcia-Mas J."/>
            <person name="Gabaldon T."/>
            <person name="Casacuberta J.M."/>
            <person name="Arus P."/>
        </authorList>
    </citation>
    <scope>NUCLEOTIDE SEQUENCE [LARGE SCALE GENOMIC DNA]</scope>
    <source>
        <strain evidence="5">cv. Texas</strain>
    </source>
</reference>
<dbReference type="OMA" id="DCAINSP"/>
<dbReference type="InterPro" id="IPR004883">
    <property type="entry name" value="LOB"/>
</dbReference>
<dbReference type="AlphaFoldDB" id="A0A5E4F9M0"/>
<feature type="domain" description="LOB" evidence="3">
    <location>
        <begin position="15"/>
        <end position="117"/>
    </location>
</feature>
<accession>A0A5E4F9M0</accession>
<evidence type="ECO:0000313" key="4">
    <source>
        <dbReference type="EMBL" id="VVA24566.1"/>
    </source>
</evidence>
<organism evidence="4 5">
    <name type="scientific">Prunus dulcis</name>
    <name type="common">Almond</name>
    <name type="synonym">Amygdalus dulcis</name>
    <dbReference type="NCBI Taxonomy" id="3755"/>
    <lineage>
        <taxon>Eukaryota</taxon>
        <taxon>Viridiplantae</taxon>
        <taxon>Streptophyta</taxon>
        <taxon>Embryophyta</taxon>
        <taxon>Tracheophyta</taxon>
        <taxon>Spermatophyta</taxon>
        <taxon>Magnoliopsida</taxon>
        <taxon>eudicotyledons</taxon>
        <taxon>Gunneridae</taxon>
        <taxon>Pentapetalae</taxon>
        <taxon>rosids</taxon>
        <taxon>fabids</taxon>
        <taxon>Rosales</taxon>
        <taxon>Rosaceae</taxon>
        <taxon>Amygdaloideae</taxon>
        <taxon>Amygdaleae</taxon>
        <taxon>Prunus</taxon>
    </lineage>
</organism>
<keyword evidence="2" id="KW-0175">Coiled coil</keyword>
<evidence type="ECO:0000259" key="3">
    <source>
        <dbReference type="PROSITE" id="PS50891"/>
    </source>
</evidence>
<dbReference type="Pfam" id="PF03195">
    <property type="entry name" value="LOB"/>
    <property type="match status" value="1"/>
</dbReference>
<dbReference type="Proteomes" id="UP000327085">
    <property type="component" value="Chromosome 4"/>
</dbReference>
<sequence length="373" mass="41492">MSMGSGNGGELNSRHACAACRHQRKKCDDDCVMAPYFTAEKEEAFRAVHKIFGVSNTSKLLKKLEDKNHRGRAAESFIWEACTWKQDPVNGPLGKYRQLEREIALLRDALQRQQEQQEQEEEQEKDCLALPSSTVEQESIALDQGSNNGSDMTYGYANQNLAPANGTYSSLLQGQEVTERKGLVDNNCVTGSNYQPAVISQGGQQALGQGRQETQRVIGFGPPLMPFDPTIQGGNGRPMRFQGQGRGIAGLDCAINSPMGPNIYGQIRGHVAFDPSQRQFGQVGAAQIGPNFSEGFPGHMRAITQIQDAGFLPYHHHLLHHQPIHMQRQGMSQAQNHHSFQQYSFNNHQSYENGQDVEHFNQVKSERRSKDAK</sequence>
<dbReference type="PANTHER" id="PTHR31301">
    <property type="entry name" value="LOB DOMAIN-CONTAINING PROTEIN 4-RELATED"/>
    <property type="match status" value="1"/>
</dbReference>
<name>A0A5E4F9M0_PRUDU</name>
<evidence type="ECO:0000256" key="2">
    <source>
        <dbReference type="SAM" id="Coils"/>
    </source>
</evidence>
<dbReference type="EMBL" id="CABIKO010000083">
    <property type="protein sequence ID" value="VVA24566.1"/>
    <property type="molecule type" value="Genomic_DNA"/>
</dbReference>
<feature type="coiled-coil region" evidence="2">
    <location>
        <begin position="96"/>
        <end position="127"/>
    </location>
</feature>
<protein>
    <submittedName>
        <fullName evidence="4">PREDICTED: LOB</fullName>
    </submittedName>
</protein>
<gene>
    <name evidence="4" type="ORF">ALMOND_2B002777</name>
</gene>
<dbReference type="Gramene" id="VVA24566">
    <property type="protein sequence ID" value="VVA24566"/>
    <property type="gene ID" value="Prudul26B002777"/>
</dbReference>
<comment type="similarity">
    <text evidence="1">Belongs to the LOB domain-containing protein family.</text>
</comment>
<proteinExistence type="inferred from homology"/>
<dbReference type="PANTHER" id="PTHR31301:SF165">
    <property type="entry name" value="LOB DOMAIN PROTEIN"/>
    <property type="match status" value="1"/>
</dbReference>
<dbReference type="PROSITE" id="PS50891">
    <property type="entry name" value="LOB"/>
    <property type="match status" value="1"/>
</dbReference>
<evidence type="ECO:0000256" key="1">
    <source>
        <dbReference type="ARBA" id="ARBA00005474"/>
    </source>
</evidence>